<keyword evidence="5" id="KW-1185">Reference proteome</keyword>
<dbReference type="SUPFAM" id="SSF56317">
    <property type="entry name" value="Carbon-nitrogen hydrolase"/>
    <property type="match status" value="1"/>
</dbReference>
<evidence type="ECO:0000256" key="1">
    <source>
        <dbReference type="ARBA" id="ARBA00010613"/>
    </source>
</evidence>
<dbReference type="InterPro" id="IPR003010">
    <property type="entry name" value="C-N_Hydrolase"/>
</dbReference>
<evidence type="ECO:0000256" key="2">
    <source>
        <dbReference type="SAM" id="MobiDB-lite"/>
    </source>
</evidence>
<evidence type="ECO:0000313" key="4">
    <source>
        <dbReference type="EMBL" id="GAA2511246.1"/>
    </source>
</evidence>
<reference evidence="4 5" key="1">
    <citation type="journal article" date="2019" name="Int. J. Syst. Evol. Microbiol.">
        <title>The Global Catalogue of Microorganisms (GCM) 10K type strain sequencing project: providing services to taxonomists for standard genome sequencing and annotation.</title>
        <authorList>
            <consortium name="The Broad Institute Genomics Platform"/>
            <consortium name="The Broad Institute Genome Sequencing Center for Infectious Disease"/>
            <person name="Wu L."/>
            <person name="Ma J."/>
        </authorList>
    </citation>
    <scope>NUCLEOTIDE SEQUENCE [LARGE SCALE GENOMIC DNA]</scope>
    <source>
        <strain evidence="4 5">JCM 3367</strain>
    </source>
</reference>
<dbReference type="PROSITE" id="PS01227">
    <property type="entry name" value="UPF0012"/>
    <property type="match status" value="1"/>
</dbReference>
<dbReference type="Gene3D" id="3.60.110.10">
    <property type="entry name" value="Carbon-nitrogen hydrolase"/>
    <property type="match status" value="1"/>
</dbReference>
<evidence type="ECO:0000313" key="5">
    <source>
        <dbReference type="Proteomes" id="UP001499978"/>
    </source>
</evidence>
<sequence length="293" mass="30806">MSPVPSIPLRVATVQARAVPGDVAHNAAHAATLAATAAADGAQLVVFPELHLCGYHLAALATDHTAEVAADQHGHVRDERLRPLTARAGGADVAVLLGAAVRRPDGRLTNSLILSVEGRCQVVYDKAHLWHDENTLFTAGGTAADLDVGPWRIGLGICYDMSFPEHARAAAVRGAHLYVAASAFAAGAEHRAAIYLASRALENTIYCAFINPVGGPEHRPCRGGTAVWGPGGARLADAGGDIERVLLTDLDPGQMTAARKGLRMLAEHRRQSAAPTDPSVAESPQQRRRFSIS</sequence>
<dbReference type="PANTHER" id="PTHR23088">
    <property type="entry name" value="NITRILASE-RELATED"/>
    <property type="match status" value="1"/>
</dbReference>
<dbReference type="GO" id="GO:0016787">
    <property type="term" value="F:hydrolase activity"/>
    <property type="evidence" value="ECO:0007669"/>
    <property type="project" value="UniProtKB-KW"/>
</dbReference>
<dbReference type="EMBL" id="BAAARY010000001">
    <property type="protein sequence ID" value="GAA2511246.1"/>
    <property type="molecule type" value="Genomic_DNA"/>
</dbReference>
<dbReference type="CDD" id="cd07197">
    <property type="entry name" value="nitrilase"/>
    <property type="match status" value="1"/>
</dbReference>
<dbReference type="InterPro" id="IPR036526">
    <property type="entry name" value="C-N_Hydrolase_sf"/>
</dbReference>
<feature type="domain" description="CN hydrolase" evidence="3">
    <location>
        <begin position="9"/>
        <end position="252"/>
    </location>
</feature>
<dbReference type="RefSeq" id="WP_344166925.1">
    <property type="nucleotide sequence ID" value="NZ_BAAARY010000001.1"/>
</dbReference>
<dbReference type="Pfam" id="PF00795">
    <property type="entry name" value="CN_hydrolase"/>
    <property type="match status" value="1"/>
</dbReference>
<gene>
    <name evidence="4" type="ORF">GCM10010201_02650</name>
</gene>
<proteinExistence type="inferred from homology"/>
<dbReference type="Proteomes" id="UP001499978">
    <property type="component" value="Unassembled WGS sequence"/>
</dbReference>
<dbReference type="InterPro" id="IPR001110">
    <property type="entry name" value="UPF0012_CS"/>
</dbReference>
<name>A0ABN3MZ70_9ACTN</name>
<comment type="similarity">
    <text evidence="1">Belongs to the carbon-nitrogen hydrolase superfamily. NIT1/NIT2 family.</text>
</comment>
<dbReference type="PROSITE" id="PS50263">
    <property type="entry name" value="CN_HYDROLASE"/>
    <property type="match status" value="1"/>
</dbReference>
<protein>
    <submittedName>
        <fullName evidence="4">Carbon-nitrogen hydrolase</fullName>
    </submittedName>
</protein>
<comment type="caution">
    <text evidence="4">The sequence shown here is derived from an EMBL/GenBank/DDBJ whole genome shotgun (WGS) entry which is preliminary data.</text>
</comment>
<evidence type="ECO:0000259" key="3">
    <source>
        <dbReference type="PROSITE" id="PS50263"/>
    </source>
</evidence>
<dbReference type="PANTHER" id="PTHR23088:SF27">
    <property type="entry name" value="DEAMINATED GLUTATHIONE AMIDASE"/>
    <property type="match status" value="1"/>
</dbReference>
<accession>A0ABN3MZ70</accession>
<keyword evidence="4" id="KW-0378">Hydrolase</keyword>
<organism evidence="4 5">
    <name type="scientific">Pilimelia columellifera subsp. columellifera</name>
    <dbReference type="NCBI Taxonomy" id="706583"/>
    <lineage>
        <taxon>Bacteria</taxon>
        <taxon>Bacillati</taxon>
        <taxon>Actinomycetota</taxon>
        <taxon>Actinomycetes</taxon>
        <taxon>Micromonosporales</taxon>
        <taxon>Micromonosporaceae</taxon>
        <taxon>Pilimelia</taxon>
    </lineage>
</organism>
<feature type="region of interest" description="Disordered" evidence="2">
    <location>
        <begin position="266"/>
        <end position="293"/>
    </location>
</feature>